<feature type="transmembrane region" description="Helical" evidence="1">
    <location>
        <begin position="181"/>
        <end position="200"/>
    </location>
</feature>
<keyword evidence="3" id="KW-1185">Reference proteome</keyword>
<feature type="transmembrane region" description="Helical" evidence="1">
    <location>
        <begin position="123"/>
        <end position="142"/>
    </location>
</feature>
<protein>
    <recommendedName>
        <fullName evidence="4">Major facilitator superfamily MFS_1</fullName>
    </recommendedName>
</protein>
<dbReference type="Proteomes" id="UP000001037">
    <property type="component" value="Chromosome"/>
</dbReference>
<dbReference type="STRING" id="694429.Pyrfu_1369"/>
<dbReference type="HOGENOM" id="CLU_734901_0_0_2"/>
<feature type="transmembrane region" description="Helical" evidence="1">
    <location>
        <begin position="62"/>
        <end position="83"/>
    </location>
</feature>
<reference evidence="2 3" key="1">
    <citation type="journal article" date="2011" name="Stand. Genomic Sci.">
        <title>Complete genome sequence of the hyperthermophilic chemolithoautotroph Pyrolobus fumarii type strain (1A).</title>
        <authorList>
            <person name="Anderson I."/>
            <person name="Goker M."/>
            <person name="Nolan M."/>
            <person name="Lucas S."/>
            <person name="Hammon N."/>
            <person name="Deshpande S."/>
            <person name="Cheng J.F."/>
            <person name="Tapia R."/>
            <person name="Han C."/>
            <person name="Goodwin L."/>
            <person name="Pitluck S."/>
            <person name="Huntemann M."/>
            <person name="Liolios K."/>
            <person name="Ivanova N."/>
            <person name="Pagani I."/>
            <person name="Mavromatis K."/>
            <person name="Ovchinikova G."/>
            <person name="Pati A."/>
            <person name="Chen A."/>
            <person name="Palaniappan K."/>
            <person name="Land M."/>
            <person name="Hauser L."/>
            <person name="Brambilla E.M."/>
            <person name="Huber H."/>
            <person name="Yasawong M."/>
            <person name="Rohde M."/>
            <person name="Spring S."/>
            <person name="Abt B."/>
            <person name="Sikorski J."/>
            <person name="Wirth R."/>
            <person name="Detter J.C."/>
            <person name="Woyke T."/>
            <person name="Bristow J."/>
            <person name="Eisen J.A."/>
            <person name="Markowitz V."/>
            <person name="Hugenholtz P."/>
            <person name="Kyrpides N.C."/>
            <person name="Klenk H.P."/>
            <person name="Lapidus A."/>
        </authorList>
    </citation>
    <scope>NUCLEOTIDE SEQUENCE [LARGE SCALE GENOMIC DNA]</scope>
    <source>
        <strain evidence="3">DSM 11204 / 1A</strain>
    </source>
</reference>
<feature type="transmembrane region" description="Helical" evidence="1">
    <location>
        <begin position="331"/>
        <end position="352"/>
    </location>
</feature>
<dbReference type="RefSeq" id="WP_014026904.1">
    <property type="nucleotide sequence ID" value="NC_015931.1"/>
</dbReference>
<dbReference type="GeneID" id="11138554"/>
<name>G0EGS9_PYRF1</name>
<sequence>MQRLALYWLAVLLHIGGWAIYYSVSRSLEAIIGFSGILLLAALETLPSALSIPSSSVAASRGYRGLLIFGFVEALGLLLFAVIPWPYSSLGVLVASIGWAIAGPHTVTAVLESSSSSSKLGVVLSSGALGWSLGGFLGPLLYDATGLTGSMLVAFLMITGCYVIFLANLPEGAASPGGSRVGALETLAYSLALSPLIVAMETSFSLIMGRIASELPSLHYALVLAGTGLTSALGKVIAGVVIDRIGGTVIYRASFAAYSIWMVASSQLGGYALAAAFLTPIFPFYEIGYYTHVSRLLGERRATAAWAASYTLASLHLFTLSVLELSFVEALIISSILAFASLVVTTLVERWITRRVAPQQRY</sequence>
<feature type="transmembrane region" description="Helical" evidence="1">
    <location>
        <begin position="89"/>
        <end position="111"/>
    </location>
</feature>
<evidence type="ECO:0008006" key="4">
    <source>
        <dbReference type="Google" id="ProtNLM"/>
    </source>
</evidence>
<dbReference type="InterPro" id="IPR036259">
    <property type="entry name" value="MFS_trans_sf"/>
</dbReference>
<gene>
    <name evidence="2" type="ordered locus">Pyrfu_1369</name>
</gene>
<feature type="transmembrane region" description="Helical" evidence="1">
    <location>
        <begin position="148"/>
        <end position="169"/>
    </location>
</feature>
<accession>G0EGS9</accession>
<feature type="transmembrane region" description="Helical" evidence="1">
    <location>
        <begin position="5"/>
        <end position="24"/>
    </location>
</feature>
<dbReference type="KEGG" id="pfm:Pyrfu_1369"/>
<dbReference type="InParanoid" id="G0EGS9"/>
<evidence type="ECO:0000256" key="1">
    <source>
        <dbReference type="SAM" id="Phobius"/>
    </source>
</evidence>
<dbReference type="AlphaFoldDB" id="G0EGS9"/>
<proteinExistence type="predicted"/>
<keyword evidence="1" id="KW-1133">Transmembrane helix</keyword>
<evidence type="ECO:0000313" key="3">
    <source>
        <dbReference type="Proteomes" id="UP000001037"/>
    </source>
</evidence>
<dbReference type="SUPFAM" id="SSF103473">
    <property type="entry name" value="MFS general substrate transporter"/>
    <property type="match status" value="1"/>
</dbReference>
<keyword evidence="1" id="KW-0472">Membrane</keyword>
<feature type="transmembrane region" description="Helical" evidence="1">
    <location>
        <begin position="220"/>
        <end position="242"/>
    </location>
</feature>
<feature type="transmembrane region" description="Helical" evidence="1">
    <location>
        <begin position="30"/>
        <end position="50"/>
    </location>
</feature>
<keyword evidence="1" id="KW-0812">Transmembrane</keyword>
<dbReference type="EMBL" id="CP002838">
    <property type="protein sequence ID" value="AEM39227.1"/>
    <property type="molecule type" value="Genomic_DNA"/>
</dbReference>
<dbReference type="eggNOG" id="arCOG00130">
    <property type="taxonomic scope" value="Archaea"/>
</dbReference>
<evidence type="ECO:0000313" key="2">
    <source>
        <dbReference type="EMBL" id="AEM39227.1"/>
    </source>
</evidence>
<organism evidence="2 3">
    <name type="scientific">Pyrolobus fumarii (strain DSM 11204 / 1A)</name>
    <dbReference type="NCBI Taxonomy" id="694429"/>
    <lineage>
        <taxon>Archaea</taxon>
        <taxon>Thermoproteota</taxon>
        <taxon>Thermoprotei</taxon>
        <taxon>Desulfurococcales</taxon>
        <taxon>Pyrodictiaceae</taxon>
        <taxon>Pyrolobus</taxon>
    </lineage>
</organism>